<dbReference type="AlphaFoldDB" id="A0A3P7S6A3"/>
<dbReference type="Proteomes" id="UP000278807">
    <property type="component" value="Unassembled WGS sequence"/>
</dbReference>
<dbReference type="EMBL" id="UZAE01008505">
    <property type="protein sequence ID" value="VDO02671.1"/>
    <property type="molecule type" value="Genomic_DNA"/>
</dbReference>
<organism evidence="1 2">
    <name type="scientific">Rodentolepis nana</name>
    <name type="common">Dwarf tapeworm</name>
    <name type="synonym">Hymenolepis nana</name>
    <dbReference type="NCBI Taxonomy" id="102285"/>
    <lineage>
        <taxon>Eukaryota</taxon>
        <taxon>Metazoa</taxon>
        <taxon>Spiralia</taxon>
        <taxon>Lophotrochozoa</taxon>
        <taxon>Platyhelminthes</taxon>
        <taxon>Cestoda</taxon>
        <taxon>Eucestoda</taxon>
        <taxon>Cyclophyllidea</taxon>
        <taxon>Hymenolepididae</taxon>
        <taxon>Rodentolepis</taxon>
    </lineage>
</organism>
<evidence type="ECO:0000313" key="1">
    <source>
        <dbReference type="EMBL" id="VDO02671.1"/>
    </source>
</evidence>
<accession>A0A3P7S6A3</accession>
<protein>
    <submittedName>
        <fullName evidence="1">Uncharacterized protein</fullName>
    </submittedName>
</protein>
<evidence type="ECO:0000313" key="2">
    <source>
        <dbReference type="Proteomes" id="UP000278807"/>
    </source>
</evidence>
<name>A0A3P7S6A3_RODNA</name>
<sequence>MPASAPQFVYHADYPHSSSRGSAYRREWPVGCSHIGTFWYLLFPRAFSVENCAR</sequence>
<reference evidence="1 2" key="1">
    <citation type="submission" date="2018-11" db="EMBL/GenBank/DDBJ databases">
        <authorList>
            <consortium name="Pathogen Informatics"/>
        </authorList>
    </citation>
    <scope>NUCLEOTIDE SEQUENCE [LARGE SCALE GENOMIC DNA]</scope>
</reference>
<proteinExistence type="predicted"/>
<keyword evidence="2" id="KW-1185">Reference proteome</keyword>
<gene>
    <name evidence="1" type="ORF">HNAJ_LOCUS6810</name>
</gene>